<dbReference type="InterPro" id="IPR016148">
    <property type="entry name" value="Pili_assmbl_chaperone_C"/>
</dbReference>
<evidence type="ECO:0000313" key="9">
    <source>
        <dbReference type="EMBL" id="EKT60922.1"/>
    </source>
</evidence>
<dbReference type="InterPro" id="IPR013783">
    <property type="entry name" value="Ig-like_fold"/>
</dbReference>
<keyword evidence="3" id="KW-1029">Fimbrium biogenesis</keyword>
<name>K8WU25_9GAMM</name>
<evidence type="ECO:0000256" key="2">
    <source>
        <dbReference type="ARBA" id="ARBA00007399"/>
    </source>
</evidence>
<evidence type="ECO:0000256" key="1">
    <source>
        <dbReference type="ARBA" id="ARBA00004418"/>
    </source>
</evidence>
<keyword evidence="6" id="KW-0143">Chaperone</keyword>
<dbReference type="InterPro" id="IPR036316">
    <property type="entry name" value="Pili_assmbl_chap_C_dom_sf"/>
</dbReference>
<dbReference type="GO" id="GO:0071555">
    <property type="term" value="P:cell wall organization"/>
    <property type="evidence" value="ECO:0007669"/>
    <property type="project" value="InterPro"/>
</dbReference>
<dbReference type="InterPro" id="IPR050643">
    <property type="entry name" value="Periplasmic_pilus_chap"/>
</dbReference>
<dbReference type="SUPFAM" id="SSF49584">
    <property type="entry name" value="Periplasmic chaperone C-domain"/>
    <property type="match status" value="1"/>
</dbReference>
<dbReference type="PRINTS" id="PR00969">
    <property type="entry name" value="CHAPERONPILI"/>
</dbReference>
<keyword evidence="10" id="KW-1185">Reference proteome</keyword>
<feature type="domain" description="Pili assembly chaperone C-terminal" evidence="8">
    <location>
        <begin position="165"/>
        <end position="226"/>
    </location>
</feature>
<evidence type="ECO:0000256" key="6">
    <source>
        <dbReference type="ARBA" id="ARBA00023186"/>
    </source>
</evidence>
<dbReference type="InterPro" id="IPR008962">
    <property type="entry name" value="PapD-like_sf"/>
</dbReference>
<organism evidence="9 10">
    <name type="scientific">Providencia sneebia DSM 19967</name>
    <dbReference type="NCBI Taxonomy" id="1141660"/>
    <lineage>
        <taxon>Bacteria</taxon>
        <taxon>Pseudomonadati</taxon>
        <taxon>Pseudomonadota</taxon>
        <taxon>Gammaproteobacteria</taxon>
        <taxon>Enterobacterales</taxon>
        <taxon>Morganellaceae</taxon>
        <taxon>Providencia</taxon>
    </lineage>
</organism>
<dbReference type="PATRIC" id="fig|1141660.3.peg.501"/>
<evidence type="ECO:0000256" key="4">
    <source>
        <dbReference type="ARBA" id="ARBA00022729"/>
    </source>
</evidence>
<proteinExistence type="inferred from homology"/>
<dbReference type="Pfam" id="PF02753">
    <property type="entry name" value="PapD_C"/>
    <property type="match status" value="1"/>
</dbReference>
<dbReference type="GO" id="GO:0030288">
    <property type="term" value="C:outer membrane-bounded periplasmic space"/>
    <property type="evidence" value="ECO:0007669"/>
    <property type="project" value="InterPro"/>
</dbReference>
<evidence type="ECO:0000313" key="10">
    <source>
        <dbReference type="Proteomes" id="UP000010290"/>
    </source>
</evidence>
<evidence type="ECO:0000259" key="7">
    <source>
        <dbReference type="Pfam" id="PF00345"/>
    </source>
</evidence>
<keyword evidence="4" id="KW-0732">Signal</keyword>
<dbReference type="HOGENOM" id="CLU_070768_0_1_6"/>
<dbReference type="Gene3D" id="2.60.40.10">
    <property type="entry name" value="Immunoglobulins"/>
    <property type="match status" value="2"/>
</dbReference>
<dbReference type="InterPro" id="IPR001829">
    <property type="entry name" value="Pili_assmbl_chaperone_bac"/>
</dbReference>
<dbReference type="PANTHER" id="PTHR30251">
    <property type="entry name" value="PILUS ASSEMBLY CHAPERONE"/>
    <property type="match status" value="1"/>
</dbReference>
<evidence type="ECO:0000256" key="3">
    <source>
        <dbReference type="ARBA" id="ARBA00022558"/>
    </source>
</evidence>
<dbReference type="OrthoDB" id="9131059at2"/>
<dbReference type="PANTHER" id="PTHR30251:SF10">
    <property type="entry name" value="FIMBRIAL CHAPERONE YEHC-RELATED"/>
    <property type="match status" value="1"/>
</dbReference>
<feature type="domain" description="Pili assembly chaperone N-terminal" evidence="7">
    <location>
        <begin position="21"/>
        <end position="142"/>
    </location>
</feature>
<dbReference type="FunFam" id="2.60.40.10:FF:000458">
    <property type="entry name" value="Molecular chaperone FimC"/>
    <property type="match status" value="1"/>
</dbReference>
<reference evidence="9 10" key="1">
    <citation type="journal article" date="2012" name="BMC Genomics">
        <title>Comparative genomics of bacteria in the genus Providencia isolated from wild Drosophila melanogaster.</title>
        <authorList>
            <person name="Galac M.R."/>
            <person name="Lazzaro B.P."/>
        </authorList>
    </citation>
    <scope>NUCLEOTIDE SEQUENCE [LARGE SCALE GENOMIC DNA]</scope>
    <source>
        <strain evidence="9 10">DSM 19967</strain>
    </source>
</reference>
<comment type="caution">
    <text evidence="9">The sequence shown here is derived from an EMBL/GenBank/DDBJ whole genome shotgun (WGS) entry which is preliminary data.</text>
</comment>
<dbReference type="InterPro" id="IPR016147">
    <property type="entry name" value="Pili_assmbl_chaperone_N"/>
</dbReference>
<evidence type="ECO:0000259" key="8">
    <source>
        <dbReference type="Pfam" id="PF02753"/>
    </source>
</evidence>
<gene>
    <name evidence="9" type="ORF">OO7_02496</name>
</gene>
<dbReference type="EMBL" id="AKKN01000003">
    <property type="protein sequence ID" value="EKT60922.1"/>
    <property type="molecule type" value="Genomic_DNA"/>
</dbReference>
<evidence type="ECO:0000256" key="5">
    <source>
        <dbReference type="ARBA" id="ARBA00022764"/>
    </source>
</evidence>
<sequence>MKKIIYSLLFVLLPIYSYANVVIQTTRIIYPEGNKEVTTQLRNNSSQDALVQSWLDDGDPNSTPETADVPFILTPPVAKIAGNGGQQLRIKLLDSNLPKDRESVFYLNTLDIPPLNESMQNQNVMQIAIRSRIKLFYRPANLPFSTSEIKSHVVLTKLDGSRALINNDTPYNLNLLKVKNNDKAQNILSEGLMISPYTKQEVNLQNTKLLNGKTVELTIINDFGADESMTVPIQ</sequence>
<comment type="subcellular location">
    <subcellularLocation>
        <location evidence="1">Periplasm</location>
    </subcellularLocation>
</comment>
<dbReference type="RefSeq" id="WP_008914380.1">
    <property type="nucleotide sequence ID" value="NZ_CM001773.1"/>
</dbReference>
<evidence type="ECO:0008006" key="11">
    <source>
        <dbReference type="Google" id="ProtNLM"/>
    </source>
</evidence>
<comment type="similarity">
    <text evidence="2">Belongs to the periplasmic pilus chaperone family.</text>
</comment>
<protein>
    <recommendedName>
        <fullName evidence="11">Pili assembly chaperone</fullName>
    </recommendedName>
</protein>
<dbReference type="Pfam" id="PF00345">
    <property type="entry name" value="PapD_N"/>
    <property type="match status" value="1"/>
</dbReference>
<dbReference type="AlphaFoldDB" id="K8WU25"/>
<accession>K8WU25</accession>
<dbReference type="SUPFAM" id="SSF49354">
    <property type="entry name" value="PapD-like"/>
    <property type="match status" value="1"/>
</dbReference>
<dbReference type="Proteomes" id="UP000010290">
    <property type="component" value="Chromosome"/>
</dbReference>
<keyword evidence="5" id="KW-0574">Periplasm</keyword>